<evidence type="ECO:0000313" key="3">
    <source>
        <dbReference type="EMBL" id="OQS02331.1"/>
    </source>
</evidence>
<dbReference type="GO" id="GO:0034455">
    <property type="term" value="C:t-UTP complex"/>
    <property type="evidence" value="ECO:0007669"/>
    <property type="project" value="TreeGrafter"/>
</dbReference>
<dbReference type="Gene3D" id="2.130.10.10">
    <property type="entry name" value="YVTN repeat-like/Quinoprotein amine dehydrogenase"/>
    <property type="match status" value="3"/>
</dbReference>
<dbReference type="AlphaFoldDB" id="A0A1V9ZWJ7"/>
<dbReference type="GO" id="GO:0003723">
    <property type="term" value="F:RNA binding"/>
    <property type="evidence" value="ECO:0007669"/>
    <property type="project" value="TreeGrafter"/>
</dbReference>
<keyword evidence="1" id="KW-0853">WD repeat</keyword>
<dbReference type="Proteomes" id="UP000243217">
    <property type="component" value="Unassembled WGS sequence"/>
</dbReference>
<dbReference type="SMART" id="SM00320">
    <property type="entry name" value="WD40"/>
    <property type="match status" value="11"/>
</dbReference>
<dbReference type="PANTHER" id="PTHR44163:SF1">
    <property type="entry name" value="U3 SMALL NUCLEOLAR RNA-ASSOCIATED PROTEIN 4 HOMOLOG"/>
    <property type="match status" value="1"/>
</dbReference>
<dbReference type="GO" id="GO:0000462">
    <property type="term" value="P:maturation of SSU-rRNA from tricistronic rRNA transcript (SSU-rRNA, 5.8S rRNA, LSU-rRNA)"/>
    <property type="evidence" value="ECO:0007669"/>
    <property type="project" value="InterPro"/>
</dbReference>
<name>A0A1V9ZWJ7_9STRA</name>
<gene>
    <name evidence="3" type="ORF">THRCLA_05283</name>
</gene>
<dbReference type="InterPro" id="IPR046351">
    <property type="entry name" value="UTP4"/>
</dbReference>
<comment type="caution">
    <text evidence="3">The sequence shown here is derived from an EMBL/GenBank/DDBJ whole genome shotgun (WGS) entry which is preliminary data.</text>
</comment>
<feature type="repeat" description="WD" evidence="1">
    <location>
        <begin position="169"/>
        <end position="210"/>
    </location>
</feature>
<dbReference type="PROSITE" id="PS50082">
    <property type="entry name" value="WD_REPEATS_2"/>
    <property type="match status" value="1"/>
</dbReference>
<evidence type="ECO:0000256" key="1">
    <source>
        <dbReference type="PROSITE-ProRule" id="PRU00221"/>
    </source>
</evidence>
<dbReference type="EMBL" id="JNBS01001150">
    <property type="protein sequence ID" value="OQS02331.1"/>
    <property type="molecule type" value="Genomic_DNA"/>
</dbReference>
<evidence type="ECO:0000256" key="2">
    <source>
        <dbReference type="SAM" id="MobiDB-lite"/>
    </source>
</evidence>
<dbReference type="OrthoDB" id="8883818at2759"/>
<dbReference type="Pfam" id="PF00400">
    <property type="entry name" value="WD40"/>
    <property type="match status" value="1"/>
</dbReference>
<dbReference type="InterPro" id="IPR001680">
    <property type="entry name" value="WD40_rpt"/>
</dbReference>
<protein>
    <submittedName>
        <fullName evidence="3">U3 small nucleolar RNA-associated protein</fullName>
    </submittedName>
</protein>
<dbReference type="InterPro" id="IPR036322">
    <property type="entry name" value="WD40_repeat_dom_sf"/>
</dbReference>
<accession>A0A1V9ZWJ7</accession>
<dbReference type="SUPFAM" id="SSF50978">
    <property type="entry name" value="WD40 repeat-like"/>
    <property type="match status" value="1"/>
</dbReference>
<dbReference type="GO" id="GO:0030686">
    <property type="term" value="C:90S preribosome"/>
    <property type="evidence" value="ECO:0007669"/>
    <property type="project" value="InterPro"/>
</dbReference>
<sequence>MVKRSIDESTTEEELESVENEGCMSVVSECKVHRCRFLKYEPSTITTVAFNVAGDKLAVARQNGDVELWNVHERECYFDAVVGGRSSAVISSVQWTDSNRLFVASLDGTIREIDLDSLRFVNSLHANGGPIWCMQYHSIDNMLAVGCEDGRIRLFTMDEDEPLYFHKVFGGTNRRVISLAWHARTDTLFSGNDEGVIYHWNTKTGRNESRMTLERFSKQDPAVVWTLNVLDDMTVLSGDSNGNVHTWDGITGTLMQTFAQLTADVLTMAVNTTETLLFASGIDNQVIQLRRSPTTKLWSYAYSHRAHTHDVRALAVSRNEDEPLLVSGGVDTHLVTYPSSKFHIVRPNKISPIPPRQFIALASQKRLLLVQHSNSLDVWTLANESPKLLAHINVQGTYNIVSCAISPNGEFIACSTAAELKVFHLQGTSIKKVALSSSVSNPAYSLLFTADSAHLITGDTALRVIDMTTLSLIKTLATPHQLQTKTLCVSNDGQWVACGDIGNNISVFNLDAMLLYAEFPRPNDMHSALAFHPSGKILVVTTVSNNFACYDVERKSLTDWSRENAHKLPKELFLRQSSLMGVLFHPTQPNSIVLWSQRFLLHIDIDQPIGGQHVTKRRRTMSTVSVHEDSSSDDMDNAGGEPTYHFIDNYGPMAFVGFLSSTTTPELVVVETPFFKMLHALPDALQRPKYGH</sequence>
<dbReference type="PANTHER" id="PTHR44163">
    <property type="entry name" value="U3 SMALL NUCLEOLAR RNA-ASSOCIATED PROTEIN 4 HOMOLOG"/>
    <property type="match status" value="1"/>
</dbReference>
<dbReference type="InterPro" id="IPR015943">
    <property type="entry name" value="WD40/YVTN_repeat-like_dom_sf"/>
</dbReference>
<evidence type="ECO:0000313" key="4">
    <source>
        <dbReference type="Proteomes" id="UP000243217"/>
    </source>
</evidence>
<dbReference type="SUPFAM" id="SSF101908">
    <property type="entry name" value="Putative isomerase YbhE"/>
    <property type="match status" value="1"/>
</dbReference>
<feature type="region of interest" description="Disordered" evidence="2">
    <location>
        <begin position="614"/>
        <end position="638"/>
    </location>
</feature>
<keyword evidence="4" id="KW-1185">Reference proteome</keyword>
<dbReference type="GO" id="GO:0032040">
    <property type="term" value="C:small-subunit processome"/>
    <property type="evidence" value="ECO:0007669"/>
    <property type="project" value="TreeGrafter"/>
</dbReference>
<proteinExistence type="predicted"/>
<organism evidence="3 4">
    <name type="scientific">Thraustotheca clavata</name>
    <dbReference type="NCBI Taxonomy" id="74557"/>
    <lineage>
        <taxon>Eukaryota</taxon>
        <taxon>Sar</taxon>
        <taxon>Stramenopiles</taxon>
        <taxon>Oomycota</taxon>
        <taxon>Saprolegniomycetes</taxon>
        <taxon>Saprolegniales</taxon>
        <taxon>Achlyaceae</taxon>
        <taxon>Thraustotheca</taxon>
    </lineage>
</organism>
<dbReference type="STRING" id="74557.A0A1V9ZWJ7"/>
<reference evidence="3 4" key="1">
    <citation type="journal article" date="2014" name="Genome Biol. Evol.">
        <title>The secreted proteins of Achlya hypogyna and Thraustotheca clavata identify the ancestral oomycete secretome and reveal gene acquisitions by horizontal gene transfer.</title>
        <authorList>
            <person name="Misner I."/>
            <person name="Blouin N."/>
            <person name="Leonard G."/>
            <person name="Richards T.A."/>
            <person name="Lane C.E."/>
        </authorList>
    </citation>
    <scope>NUCLEOTIDE SEQUENCE [LARGE SCALE GENOMIC DNA]</scope>
    <source>
        <strain evidence="3 4">ATCC 34112</strain>
    </source>
</reference>